<dbReference type="EMBL" id="HBHQ01004759">
    <property type="protein sequence ID" value="CAD9811346.1"/>
    <property type="molecule type" value="Transcribed_RNA"/>
</dbReference>
<evidence type="ECO:0000313" key="1">
    <source>
        <dbReference type="EMBL" id="CAD9811346.1"/>
    </source>
</evidence>
<proteinExistence type="predicted"/>
<sequence length="418" mass="46491">MYGQEETPDLVVLSRLVNFRDWDEMLELLAAHPNCCGNLDALRLLGKALFPIPLERLDVFVALARIALDDGGYLTFGTTILHMASACLKMACSRGTPDMVQAVFRLAGPEPEKVAFSMNNLQLLHSYCPWIDERLPLHAVCASETHYLTTRTVKIIRLLLDANPLTALIKNQGGVAAASILWDHHAIDESGNCILLKIPNKPLILQLACKFYNNESTLSLQDNLIDDSKQKQVALLWSMILIMANAAYQGEIGTSKEDLFCYPLHALAALDCPHELWKFALLLHGSHGLKEKDSNGHLPLHIVLNSYECRRNDSDMAVEYTSTTLPILLHHFPNAALEPFPTPNARLPLHVAISLGFQWHSELKCIFQAAPMVLGLRDHNTGLYPFMLAATVCVDDLRCVETIFELLSLDPNLVISIS</sequence>
<accession>A0A7S2U9N6</accession>
<protein>
    <submittedName>
        <fullName evidence="1">Uncharacterized protein</fullName>
    </submittedName>
</protein>
<reference evidence="1" key="1">
    <citation type="submission" date="2021-01" db="EMBL/GenBank/DDBJ databases">
        <authorList>
            <person name="Corre E."/>
            <person name="Pelletier E."/>
            <person name="Niang G."/>
            <person name="Scheremetjew M."/>
            <person name="Finn R."/>
            <person name="Kale V."/>
            <person name="Holt S."/>
            <person name="Cochrane G."/>
            <person name="Meng A."/>
            <person name="Brown T."/>
            <person name="Cohen L."/>
        </authorList>
    </citation>
    <scope>NUCLEOTIDE SEQUENCE</scope>
    <source>
        <strain evidence="1">CCMP2084</strain>
    </source>
</reference>
<name>A0A7S2U9N6_9STRA</name>
<organism evidence="1">
    <name type="scientific">Attheya septentrionalis</name>
    <dbReference type="NCBI Taxonomy" id="420275"/>
    <lineage>
        <taxon>Eukaryota</taxon>
        <taxon>Sar</taxon>
        <taxon>Stramenopiles</taxon>
        <taxon>Ochrophyta</taxon>
        <taxon>Bacillariophyta</taxon>
        <taxon>Coscinodiscophyceae</taxon>
        <taxon>Chaetocerotophycidae</taxon>
        <taxon>Chaetocerotales</taxon>
        <taxon>Attheyaceae</taxon>
        <taxon>Attheya</taxon>
    </lineage>
</organism>
<dbReference type="AlphaFoldDB" id="A0A7S2U9N6"/>
<gene>
    <name evidence="1" type="ORF">ASEP1449_LOCUS3171</name>
</gene>